<dbReference type="PANTHER" id="PTHR42052">
    <property type="entry name" value="ABM DOMAIN-CONTAINING PROTEIN"/>
    <property type="match status" value="1"/>
</dbReference>
<dbReference type="AlphaFoldDB" id="A0A6A6DIS1"/>
<evidence type="ECO:0000313" key="2">
    <source>
        <dbReference type="Proteomes" id="UP000800200"/>
    </source>
</evidence>
<dbReference type="PANTHER" id="PTHR42052:SF1">
    <property type="entry name" value="ABM DOMAIN-CONTAINING PROTEIN"/>
    <property type="match status" value="1"/>
</dbReference>
<dbReference type="Proteomes" id="UP000800200">
    <property type="component" value="Unassembled WGS sequence"/>
</dbReference>
<keyword evidence="2" id="KW-1185">Reference proteome</keyword>
<gene>
    <name evidence="1" type="ORF">K469DRAFT_731897</name>
</gene>
<organism evidence="1 2">
    <name type="scientific">Zopfia rhizophila CBS 207.26</name>
    <dbReference type="NCBI Taxonomy" id="1314779"/>
    <lineage>
        <taxon>Eukaryota</taxon>
        <taxon>Fungi</taxon>
        <taxon>Dikarya</taxon>
        <taxon>Ascomycota</taxon>
        <taxon>Pezizomycotina</taxon>
        <taxon>Dothideomycetes</taxon>
        <taxon>Dothideomycetes incertae sedis</taxon>
        <taxon>Zopfiaceae</taxon>
        <taxon>Zopfia</taxon>
    </lineage>
</organism>
<protein>
    <recommendedName>
        <fullName evidence="3">ABM domain-containing protein</fullName>
    </recommendedName>
</protein>
<sequence length="200" mass="22598">MKILEVTQLRLKGVSATDRSLLENLSTVRKSLKTNSQFYHCIEDPSLIYILGMWLSLDAHKAFLDSQERAKVLGPQEDQLEFKWTLHMELDGMSSLPLDAPVMSIARLFINDDQACIDAYNTVVANHKHTLIEATRPYKVVGGWRCDAEPGKHEALLFTGWESVEAHKDFTAKAGGNAEYAGVRENYEGMEVCHARNMER</sequence>
<evidence type="ECO:0008006" key="3">
    <source>
        <dbReference type="Google" id="ProtNLM"/>
    </source>
</evidence>
<name>A0A6A6DIS1_9PEZI</name>
<dbReference type="EMBL" id="ML994678">
    <property type="protein sequence ID" value="KAF2178139.1"/>
    <property type="molecule type" value="Genomic_DNA"/>
</dbReference>
<dbReference type="OrthoDB" id="3542212at2759"/>
<accession>A0A6A6DIS1</accession>
<evidence type="ECO:0000313" key="1">
    <source>
        <dbReference type="EMBL" id="KAF2178139.1"/>
    </source>
</evidence>
<proteinExistence type="predicted"/>
<reference evidence="1" key="1">
    <citation type="journal article" date="2020" name="Stud. Mycol.">
        <title>101 Dothideomycetes genomes: a test case for predicting lifestyles and emergence of pathogens.</title>
        <authorList>
            <person name="Haridas S."/>
            <person name="Albert R."/>
            <person name="Binder M."/>
            <person name="Bloem J."/>
            <person name="Labutti K."/>
            <person name="Salamov A."/>
            <person name="Andreopoulos B."/>
            <person name="Baker S."/>
            <person name="Barry K."/>
            <person name="Bills G."/>
            <person name="Bluhm B."/>
            <person name="Cannon C."/>
            <person name="Castanera R."/>
            <person name="Culley D."/>
            <person name="Daum C."/>
            <person name="Ezra D."/>
            <person name="Gonzalez J."/>
            <person name="Henrissat B."/>
            <person name="Kuo A."/>
            <person name="Liang C."/>
            <person name="Lipzen A."/>
            <person name="Lutzoni F."/>
            <person name="Magnuson J."/>
            <person name="Mondo S."/>
            <person name="Nolan M."/>
            <person name="Ohm R."/>
            <person name="Pangilinan J."/>
            <person name="Park H.-J."/>
            <person name="Ramirez L."/>
            <person name="Alfaro M."/>
            <person name="Sun H."/>
            <person name="Tritt A."/>
            <person name="Yoshinaga Y."/>
            <person name="Zwiers L.-H."/>
            <person name="Turgeon B."/>
            <person name="Goodwin S."/>
            <person name="Spatafora J."/>
            <person name="Crous P."/>
            <person name="Grigoriev I."/>
        </authorList>
    </citation>
    <scope>NUCLEOTIDE SEQUENCE</scope>
    <source>
        <strain evidence="1">CBS 207.26</strain>
    </source>
</reference>